<dbReference type="InterPro" id="IPR016036">
    <property type="entry name" value="Malonyl_transacylase_ACP-bd"/>
</dbReference>
<dbReference type="GO" id="GO:0047879">
    <property type="term" value="F:erythronolide synthase activity"/>
    <property type="evidence" value="ECO:0007669"/>
    <property type="project" value="UniProtKB-EC"/>
</dbReference>
<keyword evidence="5" id="KW-0677">Repeat</keyword>
<dbReference type="InterPro" id="IPR014031">
    <property type="entry name" value="Ketoacyl_synth_C"/>
</dbReference>
<dbReference type="Pfam" id="PF08659">
    <property type="entry name" value="KR"/>
    <property type="match status" value="1"/>
</dbReference>
<dbReference type="Proteomes" id="UP000250434">
    <property type="component" value="Chromosome"/>
</dbReference>
<evidence type="ECO:0000256" key="10">
    <source>
        <dbReference type="ARBA" id="ARBA00060158"/>
    </source>
</evidence>
<dbReference type="Pfam" id="PF00109">
    <property type="entry name" value="ketoacyl-synt"/>
    <property type="match status" value="1"/>
</dbReference>
<dbReference type="PROSITE" id="PS52004">
    <property type="entry name" value="KS3_2"/>
    <property type="match status" value="1"/>
</dbReference>
<keyword evidence="7" id="KW-0511">Multifunctional enzyme</keyword>
<name>A0A344L339_9PSEU</name>
<keyword evidence="2" id="KW-0596">Phosphopantetheine</keyword>
<keyword evidence="3" id="KW-0597">Phosphoprotein</keyword>
<dbReference type="Pfam" id="PF00550">
    <property type="entry name" value="PP-binding"/>
    <property type="match status" value="1"/>
</dbReference>
<dbReference type="SUPFAM" id="SSF55048">
    <property type="entry name" value="Probable ACP-binding domain of malonyl-CoA ACP transacylase"/>
    <property type="match status" value="1"/>
</dbReference>
<dbReference type="KEGG" id="aab:A4R43_07920"/>
<dbReference type="SMART" id="SM00825">
    <property type="entry name" value="PKS_KS"/>
    <property type="match status" value="1"/>
</dbReference>
<dbReference type="PANTHER" id="PTHR43775">
    <property type="entry name" value="FATTY ACID SYNTHASE"/>
    <property type="match status" value="1"/>
</dbReference>
<dbReference type="SMART" id="SM00822">
    <property type="entry name" value="PKS_KR"/>
    <property type="match status" value="1"/>
</dbReference>
<evidence type="ECO:0000256" key="3">
    <source>
        <dbReference type="ARBA" id="ARBA00022553"/>
    </source>
</evidence>
<gene>
    <name evidence="16" type="ORF">A4R43_07920</name>
</gene>
<dbReference type="FunFam" id="1.10.1200.10:FF:000007">
    <property type="entry name" value="Probable polyketide synthase pks17"/>
    <property type="match status" value="1"/>
</dbReference>
<evidence type="ECO:0000256" key="8">
    <source>
        <dbReference type="ARBA" id="ARBA00023315"/>
    </source>
</evidence>
<dbReference type="InterPro" id="IPR020806">
    <property type="entry name" value="PKS_PP-bd"/>
</dbReference>
<dbReference type="FunFam" id="3.40.47.10:FF:000019">
    <property type="entry name" value="Polyketide synthase type I"/>
    <property type="match status" value="1"/>
</dbReference>
<dbReference type="SUPFAM" id="SSF47336">
    <property type="entry name" value="ACP-like"/>
    <property type="match status" value="1"/>
</dbReference>
<evidence type="ECO:0000256" key="2">
    <source>
        <dbReference type="ARBA" id="ARBA00022450"/>
    </source>
</evidence>
<evidence type="ECO:0000256" key="4">
    <source>
        <dbReference type="ARBA" id="ARBA00022679"/>
    </source>
</evidence>
<keyword evidence="17" id="KW-1185">Reference proteome</keyword>
<feature type="domain" description="Ketosynthase family 3 (KS3)" evidence="15">
    <location>
        <begin position="33"/>
        <end position="456"/>
    </location>
</feature>
<dbReference type="InterPro" id="IPR036291">
    <property type="entry name" value="NAD(P)-bd_dom_sf"/>
</dbReference>
<dbReference type="EC" id="2.3.1.94" evidence="13"/>
<reference evidence="16 17" key="1">
    <citation type="submission" date="2016-04" db="EMBL/GenBank/DDBJ databases">
        <title>Complete genome sequence and analysis of deep-sea sediment isolate, Amycolatopsis sp. WP1.</title>
        <authorList>
            <person name="Wang H."/>
            <person name="Chen S."/>
            <person name="Wu Q."/>
        </authorList>
    </citation>
    <scope>NUCLEOTIDE SEQUENCE [LARGE SCALE GENOMIC DNA]</scope>
    <source>
        <strain evidence="16 17">WP1</strain>
    </source>
</reference>
<dbReference type="GO" id="GO:0033068">
    <property type="term" value="P:macrolide biosynthetic process"/>
    <property type="evidence" value="ECO:0007669"/>
    <property type="project" value="UniProtKB-ARBA"/>
</dbReference>
<dbReference type="PANTHER" id="PTHR43775:SF51">
    <property type="entry name" value="INACTIVE PHENOLPHTHIOCEROL SYNTHESIS POLYKETIDE SYNTHASE TYPE I PKS1-RELATED"/>
    <property type="match status" value="1"/>
</dbReference>
<dbReference type="InterPro" id="IPR020841">
    <property type="entry name" value="PKS_Beta-ketoAc_synthase_dom"/>
</dbReference>
<comment type="function">
    <text evidence="10">Involved in the biosynthesis of antibiotic erythromycin via the biosynthesis of its aglycone precursor, 6-deoxyerythronolide B (6-dEB).</text>
</comment>
<dbReference type="CDD" id="cd08952">
    <property type="entry name" value="KR_1_SDR_x"/>
    <property type="match status" value="1"/>
</dbReference>
<dbReference type="InterPro" id="IPR016039">
    <property type="entry name" value="Thiolase-like"/>
</dbReference>
<dbReference type="InterPro" id="IPR036736">
    <property type="entry name" value="ACP-like_sf"/>
</dbReference>
<organism evidence="16 17">
    <name type="scientific">Amycolatopsis albispora</name>
    <dbReference type="NCBI Taxonomy" id="1804986"/>
    <lineage>
        <taxon>Bacteria</taxon>
        <taxon>Bacillati</taxon>
        <taxon>Actinomycetota</taxon>
        <taxon>Actinomycetes</taxon>
        <taxon>Pseudonocardiales</taxon>
        <taxon>Pseudonocardiaceae</taxon>
        <taxon>Amycolatopsis</taxon>
    </lineage>
</organism>
<dbReference type="SMART" id="SM00823">
    <property type="entry name" value="PKS_PP"/>
    <property type="match status" value="1"/>
</dbReference>
<dbReference type="Pfam" id="PF08990">
    <property type="entry name" value="Docking"/>
    <property type="match status" value="1"/>
</dbReference>
<evidence type="ECO:0000256" key="6">
    <source>
        <dbReference type="ARBA" id="ARBA00023194"/>
    </source>
</evidence>
<evidence type="ECO:0000256" key="1">
    <source>
        <dbReference type="ARBA" id="ARBA00001957"/>
    </source>
</evidence>
<dbReference type="GO" id="GO:0031177">
    <property type="term" value="F:phosphopantetheine binding"/>
    <property type="evidence" value="ECO:0007669"/>
    <property type="project" value="InterPro"/>
</dbReference>
<dbReference type="SMART" id="SM01294">
    <property type="entry name" value="PKS_PP_betabranch"/>
    <property type="match status" value="1"/>
</dbReference>
<dbReference type="CDD" id="cd00833">
    <property type="entry name" value="PKS"/>
    <property type="match status" value="1"/>
</dbReference>
<dbReference type="PROSITE" id="PS00012">
    <property type="entry name" value="PHOSPHOPANTETHEINE"/>
    <property type="match status" value="1"/>
</dbReference>
<dbReference type="InterPro" id="IPR009081">
    <property type="entry name" value="PP-bd_ACP"/>
</dbReference>
<evidence type="ECO:0000256" key="12">
    <source>
        <dbReference type="ARBA" id="ARBA00063272"/>
    </source>
</evidence>
<keyword evidence="8" id="KW-0012">Acyltransferase</keyword>
<evidence type="ECO:0000259" key="14">
    <source>
        <dbReference type="PROSITE" id="PS50075"/>
    </source>
</evidence>
<comment type="subunit">
    <text evidence="12">Homodimer. Erythronolide synthase is composed of EryAI, EryAII and EryAIII multimodular (2 modules) polypeptides each coding for a functional synthase subunit which participates in 2 of the six FAS-like elongation steps required for formation of the polyketide. Module 1, 2, 3, 4, 5, and 6 participating in biosynthesis steps 1, 2, 3, 4, 5, and 6, respectively.</text>
</comment>
<dbReference type="InterPro" id="IPR041618">
    <property type="entry name" value="PKS_DE"/>
</dbReference>
<dbReference type="Gene3D" id="3.40.50.720">
    <property type="entry name" value="NAD(P)-binding Rossmann-like Domain"/>
    <property type="match status" value="1"/>
</dbReference>
<keyword evidence="6" id="KW-0045">Antibiotic biosynthesis</keyword>
<dbReference type="Gene3D" id="1.10.1200.10">
    <property type="entry name" value="ACP-like"/>
    <property type="match status" value="1"/>
</dbReference>
<sequence>MTEDKKLLSYLKRVTADLRQVRRRLAEAEAGQREPIAIVGMACRFPGGVRSPEDLWRLVSEGGDAITDFPIDRGWDPALYDPDPDRAGKSYVRQGGFLDDTTEFDAGFFGISPREAVAMDPQQRLLLETSWEVFEHAGIDPETLRGSRTGVFAGTNGGDYTSLMDASGGAEGYVATGSAASVVSGRVAYTFGFEGPAVTVDTACSSSLVALHLAAQALRSGECSLALAGGVSVMASPAIFVEFSRQRGLAADGRCKSFAAAADGTAMAEGVGAVLVERLSDARRNGHRVLAVLRGSAVNSDGASNGFTAPNGNSQEQVIRQALAAAQLSTSDIDLLEAHGTGTRLGDPIEAGALLNTYGADRPDGRPLWLGSVKSNIGHTQAAAGIAGVIKSVLALRHGVVPQTLHVDEPTPHVDWPSGAVRLPVEPMPWPAGRTRRAAVSSFGISGTNAHVVLEQESAEDAAEPAPAAQPVLASHTIPWLLSGRGEDALRAQAGRLLTHLTARPEIELAAVGWSLAATRSAHANRAVVLAEDLDGFRRGLREIADGLPGTGVVEGAVGTRNGVVFVFPGQGAQWPGMALELIDASPVFAESMRSCADALDPFVDWSLPEVLSNASMLERVDVVQPALWAVMVSLAALWRACGVEPAAVLGHSQGEIAAACVAGALTLDDGAKVVALRSQALGVLSGRGGMVSLTEPLERVRERIAPWGEQLSIAAVNGPASVVVSGAADALTELLAACEAEGVRARRVEVDYASHSVQVATIRETLLSTLAGIEPKPADVPFLSTVTGKWLDGTELTGEYWYHNLRETVRFEDAARELIDAGNGVFVEVSPHPILSGGLRETAEGTGAVALGSLRRDQGGAERFLRSLAEACVHGARVDWPALFTTATPVDLPTYAFQRKRYWWSADGGADRDQVDDRFWRLIADEDVCEVAAALRVGEQAPLTEVLPALSAWHRRRREVSEVDSWRYGVAWKPVAEPSGALGGTWIVVTHEAGALTDACVRALDEHGVRVLPLDVGDRAVLARRLSEALAQAGEISGVLSLLGLAEDGGLPETLALVQALGDAGVPAPLWCLTRGAVSTGPGDHLRRPDQAPVWGLGRVAALEHPDRWGGLIDLPEEPDERTWQRMCLALAGTGEDQLAIRPAGLSARRMVRRPGGDAAEPWDASGTVLVTGASGGLGPHIVRWLADQGARHVVLTSRRGPDAPGAAELTAELAERGVELIPAACDVTDRDALATLLDGLRVRTVIHAAAVIRLAPLAELTPEDLAEVMAAKVTGARHLDELLEGHPVERFVSFSSIAALWGSGDHGAYAAANAYLDALAVHRRGRGLPATSVGWGVWDAANDADPAEAARRETRNERLRRQGLPAMDQGVALSGLRQALDLDDTYVAVAEIDWPAFASVLTSVRPSPLLAEMPEARRFLEAAEADRAAVEGEAAKLAGRLAAMPEAERYRAVLEVVRTHAAAVLGHGSPLDIDENRGLMDIGFDSITALELRNRLGSATGLRLSSTLIFDHPSPAAISTHVCAELARDAGADPDAALAEIANLERTLAQLPAGEADRAAIGARLAALAAEWTGAPAPPGEFDGLEQASADEMFDLIEKEFGKS</sequence>
<dbReference type="SMART" id="SM00827">
    <property type="entry name" value="PKS_AT"/>
    <property type="match status" value="1"/>
</dbReference>
<dbReference type="InterPro" id="IPR057326">
    <property type="entry name" value="KR_dom"/>
</dbReference>
<dbReference type="Gene3D" id="3.40.366.10">
    <property type="entry name" value="Malonyl-Coenzyme A Acyl Carrier Protein, domain 2"/>
    <property type="match status" value="1"/>
</dbReference>
<dbReference type="InterPro" id="IPR014030">
    <property type="entry name" value="Ketoacyl_synth_N"/>
</dbReference>
<dbReference type="SUPFAM" id="SSF51735">
    <property type="entry name" value="NAD(P)-binding Rossmann-fold domains"/>
    <property type="match status" value="2"/>
</dbReference>
<feature type="domain" description="Carrier" evidence="14">
    <location>
        <begin position="1453"/>
        <end position="1528"/>
    </location>
</feature>
<comment type="cofactor">
    <cofactor evidence="1">
        <name>pantetheine 4'-phosphate</name>
        <dbReference type="ChEBI" id="CHEBI:47942"/>
    </cofactor>
</comment>
<comment type="pathway">
    <text evidence="11">Antibiotic biosynthesis; erythromycin biosynthesis.</text>
</comment>
<comment type="catalytic activity">
    <reaction evidence="9">
        <text>6 (S)-methylmalonyl-CoA + propanoyl-CoA + 6 NADPH + 12 H(+) = 6-deoxyerythronolide B + 6 CO2 + 6 NADP(+) + 7 CoA + H2O</text>
        <dbReference type="Rhea" id="RHEA:23068"/>
        <dbReference type="ChEBI" id="CHEBI:15377"/>
        <dbReference type="ChEBI" id="CHEBI:15378"/>
        <dbReference type="ChEBI" id="CHEBI:16089"/>
        <dbReference type="ChEBI" id="CHEBI:16526"/>
        <dbReference type="ChEBI" id="CHEBI:57287"/>
        <dbReference type="ChEBI" id="CHEBI:57327"/>
        <dbReference type="ChEBI" id="CHEBI:57392"/>
        <dbReference type="ChEBI" id="CHEBI:57783"/>
        <dbReference type="ChEBI" id="CHEBI:58349"/>
        <dbReference type="EC" id="2.3.1.94"/>
    </reaction>
</comment>
<dbReference type="InterPro" id="IPR006162">
    <property type="entry name" value="Ppantetheine_attach_site"/>
</dbReference>
<evidence type="ECO:0000256" key="7">
    <source>
        <dbReference type="ARBA" id="ARBA00023268"/>
    </source>
</evidence>
<dbReference type="GO" id="GO:0004315">
    <property type="term" value="F:3-oxoacyl-[acyl-carrier-protein] synthase activity"/>
    <property type="evidence" value="ECO:0007669"/>
    <property type="project" value="InterPro"/>
</dbReference>
<dbReference type="Pfam" id="PF00698">
    <property type="entry name" value="Acyl_transf_1"/>
    <property type="match status" value="1"/>
</dbReference>
<dbReference type="PROSITE" id="PS50075">
    <property type="entry name" value="CARRIER"/>
    <property type="match status" value="1"/>
</dbReference>
<evidence type="ECO:0000313" key="16">
    <source>
        <dbReference type="EMBL" id="AXB42463.1"/>
    </source>
</evidence>
<dbReference type="SUPFAM" id="SSF53901">
    <property type="entry name" value="Thiolase-like"/>
    <property type="match status" value="1"/>
</dbReference>
<dbReference type="SUPFAM" id="SSF52151">
    <property type="entry name" value="FabD/lysophospholipase-like"/>
    <property type="match status" value="1"/>
</dbReference>
<dbReference type="InterPro" id="IPR016035">
    <property type="entry name" value="Acyl_Trfase/lysoPLipase"/>
</dbReference>
<dbReference type="InterPro" id="IPR013968">
    <property type="entry name" value="PKS_KR"/>
</dbReference>
<dbReference type="GO" id="GO:0006633">
    <property type="term" value="P:fatty acid biosynthetic process"/>
    <property type="evidence" value="ECO:0007669"/>
    <property type="project" value="InterPro"/>
</dbReference>
<dbReference type="InterPro" id="IPR001227">
    <property type="entry name" value="Ac_transferase_dom_sf"/>
</dbReference>
<dbReference type="Gene3D" id="6.10.140.1830">
    <property type="match status" value="1"/>
</dbReference>
<accession>A0A344L339</accession>
<protein>
    <recommendedName>
        <fullName evidence="13">6-deoxyerythronolide-B synthase</fullName>
        <ecNumber evidence="13">2.3.1.94</ecNumber>
    </recommendedName>
</protein>
<dbReference type="InterPro" id="IPR032821">
    <property type="entry name" value="PKS_assoc"/>
</dbReference>
<dbReference type="FunFam" id="3.40.366.10:FF:000002">
    <property type="entry name" value="Probable polyketide synthase 2"/>
    <property type="match status" value="1"/>
</dbReference>
<evidence type="ECO:0000256" key="13">
    <source>
        <dbReference type="ARBA" id="ARBA00066981"/>
    </source>
</evidence>
<dbReference type="Pfam" id="PF02801">
    <property type="entry name" value="Ketoacyl-synt_C"/>
    <property type="match status" value="1"/>
</dbReference>
<evidence type="ECO:0000256" key="11">
    <source>
        <dbReference type="ARBA" id="ARBA00060622"/>
    </source>
</evidence>
<dbReference type="Gene3D" id="3.30.70.3290">
    <property type="match status" value="1"/>
</dbReference>
<dbReference type="Pfam" id="PF18369">
    <property type="entry name" value="PKS_DE"/>
    <property type="match status" value="1"/>
</dbReference>
<keyword evidence="4" id="KW-0808">Transferase</keyword>
<dbReference type="GO" id="GO:0004312">
    <property type="term" value="F:fatty acid synthase activity"/>
    <property type="evidence" value="ECO:0007669"/>
    <property type="project" value="TreeGrafter"/>
</dbReference>
<dbReference type="PROSITE" id="PS00606">
    <property type="entry name" value="KS3_1"/>
    <property type="match status" value="1"/>
</dbReference>
<dbReference type="EMBL" id="CP015163">
    <property type="protein sequence ID" value="AXB42463.1"/>
    <property type="molecule type" value="Genomic_DNA"/>
</dbReference>
<dbReference type="NCBIfam" id="NF045894">
    <property type="entry name" value="PKS_plus_SDR"/>
    <property type="match status" value="1"/>
</dbReference>
<dbReference type="InterPro" id="IPR050091">
    <property type="entry name" value="PKS_NRPS_Biosynth_Enz"/>
</dbReference>
<dbReference type="InterPro" id="IPR015083">
    <property type="entry name" value="NorB/c/GfsB-D-like_docking"/>
</dbReference>
<evidence type="ECO:0000259" key="15">
    <source>
        <dbReference type="PROSITE" id="PS52004"/>
    </source>
</evidence>
<evidence type="ECO:0000313" key="17">
    <source>
        <dbReference type="Proteomes" id="UP000250434"/>
    </source>
</evidence>
<dbReference type="Pfam" id="PF16197">
    <property type="entry name" value="KAsynt_C_assoc"/>
    <property type="match status" value="1"/>
</dbReference>
<dbReference type="OrthoDB" id="9778690at2"/>
<evidence type="ECO:0000256" key="9">
    <source>
        <dbReference type="ARBA" id="ARBA00052442"/>
    </source>
</evidence>
<evidence type="ECO:0000256" key="5">
    <source>
        <dbReference type="ARBA" id="ARBA00022737"/>
    </source>
</evidence>
<dbReference type="Gene3D" id="3.40.47.10">
    <property type="match status" value="1"/>
</dbReference>
<dbReference type="InterPro" id="IPR014043">
    <property type="entry name" value="Acyl_transferase_dom"/>
</dbReference>
<proteinExistence type="predicted"/>
<dbReference type="InterPro" id="IPR018201">
    <property type="entry name" value="Ketoacyl_synth_AS"/>
</dbReference>